<dbReference type="PANTHER" id="PTHR11607:SF3">
    <property type="entry name" value="LYSOSOMAL ALPHA-MANNOSIDASE"/>
    <property type="match status" value="1"/>
</dbReference>
<proteinExistence type="inferred from homology"/>
<dbReference type="Pfam" id="PF07748">
    <property type="entry name" value="Glyco_hydro_38C"/>
    <property type="match status" value="1"/>
</dbReference>
<dbReference type="FunFam" id="1.20.1270.50:FF:000003">
    <property type="entry name" value="Alpha-mannosidase"/>
    <property type="match status" value="1"/>
</dbReference>
<keyword evidence="6" id="KW-1015">Disulfide bond</keyword>
<name>A0A078AU58_STYLE</name>
<dbReference type="GO" id="GO:0046872">
    <property type="term" value="F:metal ion binding"/>
    <property type="evidence" value="ECO:0007669"/>
    <property type="project" value="UniProtKB-KW"/>
</dbReference>
<dbReference type="InterPro" id="IPR011013">
    <property type="entry name" value="Gal_mutarotase_sf_dom"/>
</dbReference>
<comment type="similarity">
    <text evidence="2">Belongs to the glycosyl hydrolase 38 family.</text>
</comment>
<reference evidence="10 11" key="1">
    <citation type="submission" date="2014-06" db="EMBL/GenBank/DDBJ databases">
        <authorList>
            <person name="Swart Estienne"/>
        </authorList>
    </citation>
    <scope>NUCLEOTIDE SEQUENCE [LARGE SCALE GENOMIC DNA]</scope>
    <source>
        <strain evidence="10 11">130c</strain>
    </source>
</reference>
<dbReference type="PANTHER" id="PTHR11607">
    <property type="entry name" value="ALPHA-MANNOSIDASE"/>
    <property type="match status" value="1"/>
</dbReference>
<evidence type="ECO:0000256" key="1">
    <source>
        <dbReference type="ARBA" id="ARBA00001947"/>
    </source>
</evidence>
<dbReference type="Gene3D" id="3.20.110.10">
    <property type="entry name" value="Glycoside hydrolase 38, N terminal domain"/>
    <property type="match status" value="1"/>
</dbReference>
<keyword evidence="11" id="KW-1185">Reference proteome</keyword>
<evidence type="ECO:0000256" key="4">
    <source>
        <dbReference type="ARBA" id="ARBA00022801"/>
    </source>
</evidence>
<dbReference type="InterPro" id="IPR011682">
    <property type="entry name" value="Glyco_hydro_38_C"/>
</dbReference>
<keyword evidence="3" id="KW-0479">Metal-binding</keyword>
<evidence type="ECO:0000313" key="11">
    <source>
        <dbReference type="Proteomes" id="UP000039865"/>
    </source>
</evidence>
<dbReference type="SUPFAM" id="SSF88713">
    <property type="entry name" value="Glycoside hydrolase/deacetylase"/>
    <property type="match status" value="1"/>
</dbReference>
<feature type="signal peptide" evidence="8">
    <location>
        <begin position="1"/>
        <end position="16"/>
    </location>
</feature>
<evidence type="ECO:0000256" key="8">
    <source>
        <dbReference type="SAM" id="SignalP"/>
    </source>
</evidence>
<feature type="chain" id="PRO_5001729700" evidence="8">
    <location>
        <begin position="17"/>
        <end position="1054"/>
    </location>
</feature>
<keyword evidence="8" id="KW-0732">Signal</keyword>
<evidence type="ECO:0000256" key="2">
    <source>
        <dbReference type="ARBA" id="ARBA00009792"/>
    </source>
</evidence>
<evidence type="ECO:0000256" key="5">
    <source>
        <dbReference type="ARBA" id="ARBA00022833"/>
    </source>
</evidence>
<keyword evidence="4 10" id="KW-0378">Hydrolase</keyword>
<dbReference type="Pfam" id="PF01074">
    <property type="entry name" value="Glyco_hydro_38N"/>
    <property type="match status" value="1"/>
</dbReference>
<evidence type="ECO:0000259" key="9">
    <source>
        <dbReference type="SMART" id="SM00872"/>
    </source>
</evidence>
<dbReference type="Pfam" id="PF09261">
    <property type="entry name" value="Alpha-mann_mid"/>
    <property type="match status" value="1"/>
</dbReference>
<dbReference type="InterPro" id="IPR050843">
    <property type="entry name" value="Glycosyl_Hydrlase_38"/>
</dbReference>
<dbReference type="GO" id="GO:0030246">
    <property type="term" value="F:carbohydrate binding"/>
    <property type="evidence" value="ECO:0007669"/>
    <property type="project" value="InterPro"/>
</dbReference>
<sequence>MKLITFISLLCAFIIAKDTKEKYKDNHLYLHLLAHTHDDVGWLKTVDQYYTGTNTSQQMAFVEMILDTTIEELINDPTKKFTYVEMKFFSMWWNDQTKDLQDQVRQLVKEGRLEFVNAGWSMHDEACTHYEDMLDNMMKGQKFLWDQFQYKPRIGWQIDPFGHSNTNGRLFAEMGFDAVFVARADYQDKQKRLKEKTMEYLWRPSFKHLGKSSQIFMHTMFDSYCAPPYASFDNLDFGNQPGDNDAFVDDVDLETYNADFLAQKFLDYVVNISTQYRTNHLLIPMGCDFQFSNAHRNFYNIDKLMNYINNKYDNVTLMYTTPGNYLDTLISLDLSWSVRYDDIFPYADIPEDYWSGYFSSRPGSKTQVRQGSALMHSFFKHYSYQMLNLQTSQDQILSILAAREKFLDTMGVYQHHDAITGTEKQHVANDYNLKLVRAINQNKVEMNKIAQQMAMKIAKIDSNNWDICNMMNQTYLECPNKNYANTTFIVIVDNPSTHPQHYVKVKVPHKKFIAQMWDQTSNSFKSVNSVALCHSYINEDYSVTQDCDLIIEATIDGLNSEILQISYDFSQDKPKDHKKTDEIRNSTQVKDNLGRFDYLGYSQRGALLKLYLKNGAYQYISVDVRYYQSDEGGDNYEGSDNVPSGAYIFKPAKDQQQSLQYFQIKPEPITDTRNEFMQETVFYFDDSTPSKRKGRLIIRAYEQSPMLEVELHLTPIQPESDGKGGKEITVNFFAFDFTNTGDKFYTDSNALEMLERIKDFRPDWELQTHQQVSSNYYPINQAISMIDEDKDLKFTVLNDRSQGGSVVQKGRVEFMQLRRLFVDDKRGVDEPLSEKGLTGNGISSIATYYMQLFKRSDEESFQRFQGLSIDEPLQLYYTNKWSQAQFPKNDNVTRVIVSDSETTIGVNEDFLRENIKFKDVVVPYKLQLFPEDKLQIMIRIENLADLYDYPDGTTLDQTTIYIDITKVASDLFSRVNGDLSQFDKCDITEIESSGVISQKDMLNKKVQWKGDDDDKIKPPVIPQDQSSDVIALSAQRIRTFRFVYKVKQTLSSII</sequence>
<dbReference type="InterPro" id="IPR000602">
    <property type="entry name" value="Glyco_hydro_38_N"/>
</dbReference>
<dbReference type="EMBL" id="CCKQ01014052">
    <property type="protein sequence ID" value="CDW85784.1"/>
    <property type="molecule type" value="Genomic_DNA"/>
</dbReference>
<dbReference type="OrthoDB" id="441398at2759"/>
<dbReference type="SUPFAM" id="SSF88688">
    <property type="entry name" value="Families 57/38 glycoside transferase middle domain"/>
    <property type="match status" value="1"/>
</dbReference>
<dbReference type="SUPFAM" id="SSF74650">
    <property type="entry name" value="Galactose mutarotase-like"/>
    <property type="match status" value="1"/>
</dbReference>
<evidence type="ECO:0000313" key="10">
    <source>
        <dbReference type="EMBL" id="CDW85784.1"/>
    </source>
</evidence>
<dbReference type="InterPro" id="IPR015341">
    <property type="entry name" value="Glyco_hydro_38_cen"/>
</dbReference>
<dbReference type="InParanoid" id="A0A078AU58"/>
<dbReference type="InterPro" id="IPR028995">
    <property type="entry name" value="Glyco_hydro_57/38_cen_sf"/>
</dbReference>
<evidence type="ECO:0000256" key="7">
    <source>
        <dbReference type="ARBA" id="ARBA00023295"/>
    </source>
</evidence>
<dbReference type="OMA" id="YKACHET"/>
<dbReference type="AlphaFoldDB" id="A0A078AU58"/>
<feature type="domain" description="Glycoside hydrolase family 38 central" evidence="9">
    <location>
        <begin position="352"/>
        <end position="435"/>
    </location>
</feature>
<gene>
    <name evidence="10" type="primary">Contig4588.g4901</name>
    <name evidence="10" type="ORF">STYLEM_14871</name>
</gene>
<keyword evidence="7" id="KW-0326">Glycosidase</keyword>
<dbReference type="CDD" id="cd10810">
    <property type="entry name" value="GH38N_AMII_LAM_like"/>
    <property type="match status" value="1"/>
</dbReference>
<evidence type="ECO:0000256" key="3">
    <source>
        <dbReference type="ARBA" id="ARBA00022723"/>
    </source>
</evidence>
<comment type="cofactor">
    <cofactor evidence="1">
        <name>Zn(2+)</name>
        <dbReference type="ChEBI" id="CHEBI:29105"/>
    </cofactor>
</comment>
<dbReference type="InterPro" id="IPR027291">
    <property type="entry name" value="Glyco_hydro_38_N_sf"/>
</dbReference>
<dbReference type="InterPro" id="IPR011330">
    <property type="entry name" value="Glyco_hydro/deAcase_b/a-brl"/>
</dbReference>
<keyword evidence="5" id="KW-0862">Zinc</keyword>
<dbReference type="GO" id="GO:0006013">
    <property type="term" value="P:mannose metabolic process"/>
    <property type="evidence" value="ECO:0007669"/>
    <property type="project" value="InterPro"/>
</dbReference>
<dbReference type="SMART" id="SM00872">
    <property type="entry name" value="Alpha-mann_mid"/>
    <property type="match status" value="1"/>
</dbReference>
<organism evidence="10 11">
    <name type="scientific">Stylonychia lemnae</name>
    <name type="common">Ciliate</name>
    <dbReference type="NCBI Taxonomy" id="5949"/>
    <lineage>
        <taxon>Eukaryota</taxon>
        <taxon>Sar</taxon>
        <taxon>Alveolata</taxon>
        <taxon>Ciliophora</taxon>
        <taxon>Intramacronucleata</taxon>
        <taxon>Spirotrichea</taxon>
        <taxon>Stichotrichia</taxon>
        <taxon>Sporadotrichida</taxon>
        <taxon>Oxytrichidae</taxon>
        <taxon>Stylonychinae</taxon>
        <taxon>Stylonychia</taxon>
    </lineage>
</organism>
<dbReference type="GO" id="GO:0004559">
    <property type="term" value="F:alpha-mannosidase activity"/>
    <property type="evidence" value="ECO:0007669"/>
    <property type="project" value="InterPro"/>
</dbReference>
<dbReference type="Gene3D" id="2.70.98.30">
    <property type="entry name" value="Golgi alpha-mannosidase II, domain 4"/>
    <property type="match status" value="1"/>
</dbReference>
<dbReference type="InterPro" id="IPR037094">
    <property type="entry name" value="Glyco_hydro_38_cen_sf"/>
</dbReference>
<dbReference type="Gene3D" id="1.20.1270.50">
    <property type="entry name" value="Glycoside hydrolase family 38, central domain"/>
    <property type="match status" value="2"/>
</dbReference>
<accession>A0A078AU58</accession>
<evidence type="ECO:0000256" key="6">
    <source>
        <dbReference type="ARBA" id="ARBA00023157"/>
    </source>
</evidence>
<protein>
    <submittedName>
        <fullName evidence="10">Glycosyl hydrolases family 38 protein</fullName>
    </submittedName>
</protein>
<dbReference type="Proteomes" id="UP000039865">
    <property type="component" value="Unassembled WGS sequence"/>
</dbReference>